<feature type="transmembrane region" description="Helical" evidence="1">
    <location>
        <begin position="33"/>
        <end position="52"/>
    </location>
</feature>
<dbReference type="EMBL" id="JACHFL010000047">
    <property type="protein sequence ID" value="MBB5366471.1"/>
    <property type="molecule type" value="Genomic_DNA"/>
</dbReference>
<keyword evidence="1" id="KW-0472">Membrane</keyword>
<keyword evidence="3" id="KW-1185">Reference proteome</keyword>
<protein>
    <submittedName>
        <fullName evidence="2">Uncharacterized protein</fullName>
    </submittedName>
</protein>
<evidence type="ECO:0000313" key="2">
    <source>
        <dbReference type="EMBL" id="MBB5366471.1"/>
    </source>
</evidence>
<evidence type="ECO:0000313" key="3">
    <source>
        <dbReference type="Proteomes" id="UP000552709"/>
    </source>
</evidence>
<gene>
    <name evidence="2" type="ORF">HNQ08_005600</name>
</gene>
<sequence>MELSRPQPAQFCLLETKGSLVVLRGTDFGQLVLAWPLFFWLDEVVLAVIVLVSSP</sequence>
<reference evidence="2 3" key="1">
    <citation type="submission" date="2020-08" db="EMBL/GenBank/DDBJ databases">
        <title>Genomic Encyclopedia of Type Strains, Phase IV (KMG-IV): sequencing the most valuable type-strain genomes for metagenomic binning, comparative biology and taxonomic classification.</title>
        <authorList>
            <person name="Goeker M."/>
        </authorList>
    </citation>
    <scope>NUCLEOTIDE SEQUENCE [LARGE SCALE GENOMIC DNA]</scope>
    <source>
        <strain evidence="2 3">DSM 27939</strain>
    </source>
</reference>
<accession>A0A7W8K099</accession>
<evidence type="ECO:0000256" key="1">
    <source>
        <dbReference type="SAM" id="Phobius"/>
    </source>
</evidence>
<dbReference type="AlphaFoldDB" id="A0A7W8K099"/>
<comment type="caution">
    <text evidence="2">The sequence shown here is derived from an EMBL/GenBank/DDBJ whole genome shotgun (WGS) entry which is preliminary data.</text>
</comment>
<dbReference type="Proteomes" id="UP000552709">
    <property type="component" value="Unassembled WGS sequence"/>
</dbReference>
<keyword evidence="1" id="KW-0812">Transmembrane</keyword>
<name>A0A7W8K099_9DEIO</name>
<proteinExistence type="predicted"/>
<organism evidence="2 3">
    <name type="scientific">Deinococcus humi</name>
    <dbReference type="NCBI Taxonomy" id="662880"/>
    <lineage>
        <taxon>Bacteria</taxon>
        <taxon>Thermotogati</taxon>
        <taxon>Deinococcota</taxon>
        <taxon>Deinococci</taxon>
        <taxon>Deinococcales</taxon>
        <taxon>Deinococcaceae</taxon>
        <taxon>Deinococcus</taxon>
    </lineage>
</organism>
<keyword evidence="1" id="KW-1133">Transmembrane helix</keyword>